<evidence type="ECO:0000256" key="1">
    <source>
        <dbReference type="SAM" id="MobiDB-lite"/>
    </source>
</evidence>
<keyword evidence="3" id="KW-1185">Reference proteome</keyword>
<proteinExistence type="predicted"/>
<dbReference type="AlphaFoldDB" id="A0A841ECD8"/>
<dbReference type="Proteomes" id="UP000578077">
    <property type="component" value="Unassembled WGS sequence"/>
</dbReference>
<comment type="caution">
    <text evidence="2">The sequence shown here is derived from an EMBL/GenBank/DDBJ whole genome shotgun (WGS) entry which is preliminary data.</text>
</comment>
<evidence type="ECO:0000313" key="2">
    <source>
        <dbReference type="EMBL" id="MBB5998989.1"/>
    </source>
</evidence>
<accession>A0A841ECD8</accession>
<gene>
    <name evidence="2" type="ORF">HNR25_002740</name>
</gene>
<reference evidence="2 3" key="1">
    <citation type="submission" date="2020-08" db="EMBL/GenBank/DDBJ databases">
        <title>Sequencing the genomes of 1000 actinobacteria strains.</title>
        <authorList>
            <person name="Klenk H.-P."/>
        </authorList>
    </citation>
    <scope>NUCLEOTIDE SEQUENCE [LARGE SCALE GENOMIC DNA]</scope>
    <source>
        <strain evidence="2 3">DSM 44593</strain>
    </source>
</reference>
<sequence>MTDLDQQMGELLGLDGVLSVCLVHWHEGRALVCHGADDTGRAAQTAAVVRAVAEGPLQQGRTVEEIVVTDGGHHMIYTVLARAGLCLQVRMDRERGSLGRVLHRLRRLADEAQPPVPDVRRRRGTPDPGTAATTVERSVLVRVLSALRELSVGSPRAGEVVG</sequence>
<evidence type="ECO:0000313" key="3">
    <source>
        <dbReference type="Proteomes" id="UP000578077"/>
    </source>
</evidence>
<dbReference type="SUPFAM" id="SSF103196">
    <property type="entry name" value="Roadblock/LC7 domain"/>
    <property type="match status" value="1"/>
</dbReference>
<protein>
    <recommendedName>
        <fullName evidence="4">Roadblock/LAMTOR2 domain-containing protein</fullName>
    </recommendedName>
</protein>
<dbReference type="RefSeq" id="WP_312862533.1">
    <property type="nucleotide sequence ID" value="NZ_BAABKT010000022.1"/>
</dbReference>
<evidence type="ECO:0008006" key="4">
    <source>
        <dbReference type="Google" id="ProtNLM"/>
    </source>
</evidence>
<organism evidence="2 3">
    <name type="scientific">Streptomonospora salina</name>
    <dbReference type="NCBI Taxonomy" id="104205"/>
    <lineage>
        <taxon>Bacteria</taxon>
        <taxon>Bacillati</taxon>
        <taxon>Actinomycetota</taxon>
        <taxon>Actinomycetes</taxon>
        <taxon>Streptosporangiales</taxon>
        <taxon>Nocardiopsidaceae</taxon>
        <taxon>Streptomonospora</taxon>
    </lineage>
</organism>
<feature type="region of interest" description="Disordered" evidence="1">
    <location>
        <begin position="112"/>
        <end position="133"/>
    </location>
</feature>
<dbReference type="EMBL" id="JACHLY010000001">
    <property type="protein sequence ID" value="MBB5998989.1"/>
    <property type="molecule type" value="Genomic_DNA"/>
</dbReference>
<name>A0A841ECD8_9ACTN</name>